<reference evidence="2" key="2">
    <citation type="submission" date="2023-01" db="EMBL/GenBank/DDBJ databases">
        <authorList>
            <person name="Sun Q."/>
            <person name="Evtushenko L."/>
        </authorList>
    </citation>
    <scope>NUCLEOTIDE SEQUENCE</scope>
    <source>
        <strain evidence="2">VKM B-1499</strain>
    </source>
</reference>
<accession>A0ABQ5T5K4</accession>
<organism evidence="2 3">
    <name type="scientific">Brevundimonas intermedia</name>
    <dbReference type="NCBI Taxonomy" id="74315"/>
    <lineage>
        <taxon>Bacteria</taxon>
        <taxon>Pseudomonadati</taxon>
        <taxon>Pseudomonadota</taxon>
        <taxon>Alphaproteobacteria</taxon>
        <taxon>Caulobacterales</taxon>
        <taxon>Caulobacteraceae</taxon>
        <taxon>Brevundimonas</taxon>
    </lineage>
</organism>
<dbReference type="RefSeq" id="WP_271163461.1">
    <property type="nucleotide sequence ID" value="NZ_BSFD01000001.1"/>
</dbReference>
<keyword evidence="3" id="KW-1185">Reference proteome</keyword>
<gene>
    <name evidence="2" type="ORF">GCM10017620_00390</name>
</gene>
<feature type="chain" id="PRO_5047519276" description="Lipoprotein" evidence="1">
    <location>
        <begin position="25"/>
        <end position="138"/>
    </location>
</feature>
<evidence type="ECO:0000313" key="2">
    <source>
        <dbReference type="EMBL" id="GLK47066.1"/>
    </source>
</evidence>
<evidence type="ECO:0000313" key="3">
    <source>
        <dbReference type="Proteomes" id="UP001143509"/>
    </source>
</evidence>
<name>A0ABQ5T5K4_9CAUL</name>
<sequence length="138" mass="14217">MRILSLTLVASTAAALCLSACAPAATTAAVAEGESTTARCFRTDNIRNFRVDRQADLYIRSLRDDVFLINTAGGCPDLDSAVSIAVTPTAGGSDNVCVGDSVHVLVPGASFGSGKCRAFVTKSLNAEEVAALPSRARP</sequence>
<dbReference type="InterPro" id="IPR045500">
    <property type="entry name" value="DUF6491"/>
</dbReference>
<feature type="signal peptide" evidence="1">
    <location>
        <begin position="1"/>
        <end position="24"/>
    </location>
</feature>
<proteinExistence type="predicted"/>
<evidence type="ECO:0008006" key="4">
    <source>
        <dbReference type="Google" id="ProtNLM"/>
    </source>
</evidence>
<dbReference type="Proteomes" id="UP001143509">
    <property type="component" value="Unassembled WGS sequence"/>
</dbReference>
<keyword evidence="1" id="KW-0732">Signal</keyword>
<reference evidence="2" key="1">
    <citation type="journal article" date="2014" name="Int. J. Syst. Evol. Microbiol.">
        <title>Complete genome of a new Firmicutes species belonging to the dominant human colonic microbiota ('Ruminococcus bicirculans') reveals two chromosomes and a selective capacity to utilize plant glucans.</title>
        <authorList>
            <consortium name="NISC Comparative Sequencing Program"/>
            <person name="Wegmann U."/>
            <person name="Louis P."/>
            <person name="Goesmann A."/>
            <person name="Henrissat B."/>
            <person name="Duncan S.H."/>
            <person name="Flint H.J."/>
        </authorList>
    </citation>
    <scope>NUCLEOTIDE SEQUENCE</scope>
    <source>
        <strain evidence="2">VKM B-1499</strain>
    </source>
</reference>
<comment type="caution">
    <text evidence="2">The sequence shown here is derived from an EMBL/GenBank/DDBJ whole genome shotgun (WGS) entry which is preliminary data.</text>
</comment>
<dbReference type="EMBL" id="BSFD01000001">
    <property type="protein sequence ID" value="GLK47066.1"/>
    <property type="molecule type" value="Genomic_DNA"/>
</dbReference>
<protein>
    <recommendedName>
        <fullName evidence="4">Lipoprotein</fullName>
    </recommendedName>
</protein>
<evidence type="ECO:0000256" key="1">
    <source>
        <dbReference type="SAM" id="SignalP"/>
    </source>
</evidence>
<dbReference type="Pfam" id="PF20101">
    <property type="entry name" value="DUF6491"/>
    <property type="match status" value="1"/>
</dbReference>